<accession>A0ACA9LYT7</accession>
<reference evidence="1" key="1">
    <citation type="submission" date="2021-06" db="EMBL/GenBank/DDBJ databases">
        <authorList>
            <person name="Kallberg Y."/>
            <person name="Tangrot J."/>
            <person name="Rosling A."/>
        </authorList>
    </citation>
    <scope>NUCLEOTIDE SEQUENCE</scope>
    <source>
        <strain evidence="1">MA461A</strain>
    </source>
</reference>
<dbReference type="EMBL" id="CAJVQC010005880">
    <property type="protein sequence ID" value="CAG8559964.1"/>
    <property type="molecule type" value="Genomic_DNA"/>
</dbReference>
<evidence type="ECO:0000313" key="1">
    <source>
        <dbReference type="EMBL" id="CAG8559964.1"/>
    </source>
</evidence>
<gene>
    <name evidence="1" type="ORF">RPERSI_LOCUS4322</name>
</gene>
<proteinExistence type="predicted"/>
<feature type="non-terminal residue" evidence="1">
    <location>
        <position position="1"/>
    </location>
</feature>
<keyword evidence="2" id="KW-1185">Reference proteome</keyword>
<name>A0ACA9LYT7_9GLOM</name>
<protein>
    <submittedName>
        <fullName evidence="1">5484_t:CDS:1</fullName>
    </submittedName>
</protein>
<evidence type="ECO:0000313" key="2">
    <source>
        <dbReference type="Proteomes" id="UP000789920"/>
    </source>
</evidence>
<sequence length="274" mass="31812">NDIELNLFVPSNSQERDSETQAVFEKDCFYSVRDAKSNKCPLKISLVGIPQELPRIVANDENAIFNVMVNDYAGEEYNFTVKVVFPHLVSRFSHLKTIIRLQESLIFVVGQLEVINNVFYIYMKDFNFIDYHFLSKQKVFDSSSSRNSSEVSYTIRSKLLSIYRNITETSKEACEFKASREVTGKFSSDRSIFDYFNNFATTLNDVGDDELHSDEVINANKSVQSDDIKDSQIKRKRQRSTVNNNKKRRRFNNRSLRGTLRSSKPDRDVEIEKE</sequence>
<organism evidence="1 2">
    <name type="scientific">Racocetra persica</name>
    <dbReference type="NCBI Taxonomy" id="160502"/>
    <lineage>
        <taxon>Eukaryota</taxon>
        <taxon>Fungi</taxon>
        <taxon>Fungi incertae sedis</taxon>
        <taxon>Mucoromycota</taxon>
        <taxon>Glomeromycotina</taxon>
        <taxon>Glomeromycetes</taxon>
        <taxon>Diversisporales</taxon>
        <taxon>Gigasporaceae</taxon>
        <taxon>Racocetra</taxon>
    </lineage>
</organism>
<comment type="caution">
    <text evidence="1">The sequence shown here is derived from an EMBL/GenBank/DDBJ whole genome shotgun (WGS) entry which is preliminary data.</text>
</comment>
<dbReference type="Proteomes" id="UP000789920">
    <property type="component" value="Unassembled WGS sequence"/>
</dbReference>